<evidence type="ECO:0000313" key="2">
    <source>
        <dbReference type="EMBL" id="NDV77293.1"/>
    </source>
</evidence>
<sequence length="74" mass="8389">MNSTNGPTTLFPIIWKRAKPAGRLKRYAQLAFRVTWNVLAVLGACFVYFLVLGYLQYQNEAAKTEVQCAVSRCM</sequence>
<reference evidence="2" key="1">
    <citation type="submission" date="2019-11" db="EMBL/GenBank/DDBJ databases">
        <title>Burkholderia cenocepacia CF.</title>
        <authorList>
            <person name="Vianna E.F."/>
            <person name="Marques E.A."/>
            <person name="Albano R.M."/>
            <person name="Leao R.S."/>
        </authorList>
    </citation>
    <scope>NUCLEOTIDE SEQUENCE</scope>
    <source>
        <strain evidence="2">MS-2140</strain>
    </source>
</reference>
<organism evidence="2">
    <name type="scientific">Burkholderia cenocepacia</name>
    <dbReference type="NCBI Taxonomy" id="95486"/>
    <lineage>
        <taxon>Bacteria</taxon>
        <taxon>Pseudomonadati</taxon>
        <taxon>Pseudomonadota</taxon>
        <taxon>Betaproteobacteria</taxon>
        <taxon>Burkholderiales</taxon>
        <taxon>Burkholderiaceae</taxon>
        <taxon>Burkholderia</taxon>
        <taxon>Burkholderia cepacia complex</taxon>
    </lineage>
</organism>
<keyword evidence="1" id="KW-1133">Transmembrane helix</keyword>
<keyword evidence="1" id="KW-0812">Transmembrane</keyword>
<keyword evidence="1" id="KW-0472">Membrane</keyword>
<dbReference type="AlphaFoldDB" id="A0A6B2MNZ8"/>
<feature type="transmembrane region" description="Helical" evidence="1">
    <location>
        <begin position="34"/>
        <end position="55"/>
    </location>
</feature>
<protein>
    <submittedName>
        <fullName evidence="2">Uncharacterized protein</fullName>
    </submittedName>
</protein>
<proteinExistence type="predicted"/>
<comment type="caution">
    <text evidence="2">The sequence shown here is derived from an EMBL/GenBank/DDBJ whole genome shotgun (WGS) entry which is preliminary data.</text>
</comment>
<dbReference type="RefSeq" id="WP_163126353.1">
    <property type="nucleotide sequence ID" value="NZ_JAAEAM010000072.1"/>
</dbReference>
<accession>A0A6B2MNZ8</accession>
<dbReference type="EMBL" id="JAAEAM010000072">
    <property type="protein sequence ID" value="NDV77293.1"/>
    <property type="molecule type" value="Genomic_DNA"/>
</dbReference>
<name>A0A6B2MNZ8_9BURK</name>
<gene>
    <name evidence="2" type="ORF">GFJ35_35405</name>
</gene>
<evidence type="ECO:0000256" key="1">
    <source>
        <dbReference type="SAM" id="Phobius"/>
    </source>
</evidence>